<gene>
    <name evidence="3" type="ORF">NCGR_LOCUS8772</name>
</gene>
<proteinExistence type="inferred from homology"/>
<evidence type="ECO:0000256" key="1">
    <source>
        <dbReference type="ARBA" id="ARBA00006854"/>
    </source>
</evidence>
<accession>A0A811N0V3</accession>
<dbReference type="InterPro" id="IPR039874">
    <property type="entry name" value="WAPL"/>
</dbReference>
<evidence type="ECO:0000313" key="3">
    <source>
        <dbReference type="EMBL" id="CAD6213063.1"/>
    </source>
</evidence>
<evidence type="ECO:0000259" key="2">
    <source>
        <dbReference type="Pfam" id="PF07814"/>
    </source>
</evidence>
<dbReference type="AlphaFoldDB" id="A0A811N0V3"/>
<reference evidence="3" key="1">
    <citation type="submission" date="2020-10" db="EMBL/GenBank/DDBJ databases">
        <authorList>
            <person name="Han B."/>
            <person name="Lu T."/>
            <person name="Zhao Q."/>
            <person name="Huang X."/>
            <person name="Zhao Y."/>
        </authorList>
    </citation>
    <scope>NUCLEOTIDE SEQUENCE</scope>
</reference>
<dbReference type="InterPro" id="IPR022771">
    <property type="entry name" value="WAPL_C"/>
</dbReference>
<dbReference type="Proteomes" id="UP000604825">
    <property type="component" value="Unassembled WGS sequence"/>
</dbReference>
<dbReference type="Pfam" id="PF07814">
    <property type="entry name" value="WAPL"/>
    <property type="match status" value="1"/>
</dbReference>
<dbReference type="OrthoDB" id="1939143at2759"/>
<dbReference type="InterPro" id="IPR011989">
    <property type="entry name" value="ARM-like"/>
</dbReference>
<keyword evidence="4" id="KW-1185">Reference proteome</keyword>
<feature type="domain" description="Wings apart-like protein C-terminal" evidence="2">
    <location>
        <begin position="1"/>
        <end position="56"/>
    </location>
</feature>
<evidence type="ECO:0000313" key="4">
    <source>
        <dbReference type="Proteomes" id="UP000604825"/>
    </source>
</evidence>
<organism evidence="3 4">
    <name type="scientific">Miscanthus lutarioriparius</name>
    <dbReference type="NCBI Taxonomy" id="422564"/>
    <lineage>
        <taxon>Eukaryota</taxon>
        <taxon>Viridiplantae</taxon>
        <taxon>Streptophyta</taxon>
        <taxon>Embryophyta</taxon>
        <taxon>Tracheophyta</taxon>
        <taxon>Spermatophyta</taxon>
        <taxon>Magnoliopsida</taxon>
        <taxon>Liliopsida</taxon>
        <taxon>Poales</taxon>
        <taxon>Poaceae</taxon>
        <taxon>PACMAD clade</taxon>
        <taxon>Panicoideae</taxon>
        <taxon>Andropogonodae</taxon>
        <taxon>Andropogoneae</taxon>
        <taxon>Saccharinae</taxon>
        <taxon>Miscanthus</taxon>
    </lineage>
</organism>
<dbReference type="EMBL" id="CAJGYO010000002">
    <property type="protein sequence ID" value="CAD6213063.1"/>
    <property type="molecule type" value="Genomic_DNA"/>
</dbReference>
<dbReference type="Gene3D" id="1.25.10.10">
    <property type="entry name" value="Leucine-rich Repeat Variant"/>
    <property type="match status" value="1"/>
</dbReference>
<dbReference type="PANTHER" id="PTHR22100:SF13">
    <property type="entry name" value="WINGS APART-LIKE PROTEIN HOMOLOG"/>
    <property type="match status" value="1"/>
</dbReference>
<comment type="similarity">
    <text evidence="1">Belongs to the WAPL family.</text>
</comment>
<name>A0A811N0V3_9POAL</name>
<comment type="caution">
    <text evidence="3">The sequence shown here is derived from an EMBL/GenBank/DDBJ whole genome shotgun (WGS) entry which is preliminary data.</text>
</comment>
<dbReference type="PANTHER" id="PTHR22100">
    <property type="entry name" value="WINGS APART-LIKE PROTEIN HOMOLOG"/>
    <property type="match status" value="1"/>
</dbReference>
<sequence length="86" mass="9483">MEVEEYGEMMESMDEVTFALDGLRPGAQKRTRRASLLALLGICASAERRRPPRAHQRRLLSLALSQEHQLGSCLSFLAILAGNGEA</sequence>
<protein>
    <recommendedName>
        <fullName evidence="2">Wings apart-like protein C-terminal domain-containing protein</fullName>
    </recommendedName>
</protein>